<reference evidence="10 11" key="1">
    <citation type="submission" date="2018-07" db="EMBL/GenBank/DDBJ databases">
        <title>Genomic Encyclopedia of Type Strains, Phase III (KMG-III): the genomes of soil and plant-associated and newly described type strains.</title>
        <authorList>
            <person name="Whitman W."/>
        </authorList>
    </citation>
    <scope>NUCLEOTIDE SEQUENCE [LARGE SCALE GENOMIC DNA]</scope>
    <source>
        <strain evidence="10 11">CECT 8488</strain>
    </source>
</reference>
<keyword evidence="5" id="KW-0378">Hydrolase</keyword>
<organism evidence="10 11">
    <name type="scientific">Aestuariispira insulae</name>
    <dbReference type="NCBI Taxonomy" id="1461337"/>
    <lineage>
        <taxon>Bacteria</taxon>
        <taxon>Pseudomonadati</taxon>
        <taxon>Pseudomonadota</taxon>
        <taxon>Alphaproteobacteria</taxon>
        <taxon>Rhodospirillales</taxon>
        <taxon>Kiloniellaceae</taxon>
        <taxon>Aestuariispira</taxon>
    </lineage>
</organism>
<proteinExistence type="predicted"/>
<evidence type="ECO:0000256" key="5">
    <source>
        <dbReference type="ARBA" id="ARBA00022801"/>
    </source>
</evidence>
<feature type="transmembrane region" description="Helical" evidence="8">
    <location>
        <begin position="76"/>
        <end position="93"/>
    </location>
</feature>
<evidence type="ECO:0000259" key="9">
    <source>
        <dbReference type="Pfam" id="PF11984"/>
    </source>
</evidence>
<evidence type="ECO:0000313" key="11">
    <source>
        <dbReference type="Proteomes" id="UP000256845"/>
    </source>
</evidence>
<feature type="transmembrane region" description="Helical" evidence="8">
    <location>
        <begin position="287"/>
        <end position="312"/>
    </location>
</feature>
<dbReference type="InterPro" id="IPR026392">
    <property type="entry name" value="Exo/Archaeosortase_dom"/>
</dbReference>
<feature type="transmembrane region" description="Helical" evidence="8">
    <location>
        <begin position="215"/>
        <end position="236"/>
    </location>
</feature>
<comment type="subcellular location">
    <subcellularLocation>
        <location evidence="1">Cell membrane</location>
        <topology evidence="1">Multi-pass membrane protein</topology>
    </subcellularLocation>
</comment>
<evidence type="ECO:0000313" key="10">
    <source>
        <dbReference type="EMBL" id="RED49866.1"/>
    </source>
</evidence>
<accession>A0A3D9HLU1</accession>
<dbReference type="NCBIfam" id="TIGR02914">
    <property type="entry name" value="EpsI_fam"/>
    <property type="match status" value="1"/>
</dbReference>
<dbReference type="InterPro" id="IPR017540">
    <property type="entry name" value="Exosortase-1"/>
</dbReference>
<feature type="transmembrane region" description="Helical" evidence="8">
    <location>
        <begin position="105"/>
        <end position="123"/>
    </location>
</feature>
<dbReference type="GO" id="GO:0008233">
    <property type="term" value="F:peptidase activity"/>
    <property type="evidence" value="ECO:0007669"/>
    <property type="project" value="UniProtKB-KW"/>
</dbReference>
<evidence type="ECO:0000256" key="2">
    <source>
        <dbReference type="ARBA" id="ARBA00022475"/>
    </source>
</evidence>
<keyword evidence="7 8" id="KW-0472">Membrane</keyword>
<dbReference type="NCBIfam" id="TIGR03109">
    <property type="entry name" value="exosort_XrtA"/>
    <property type="match status" value="1"/>
</dbReference>
<dbReference type="GO" id="GO:0005886">
    <property type="term" value="C:plasma membrane"/>
    <property type="evidence" value="ECO:0007669"/>
    <property type="project" value="UniProtKB-SubCell"/>
</dbReference>
<evidence type="ECO:0000256" key="3">
    <source>
        <dbReference type="ARBA" id="ARBA00022670"/>
    </source>
</evidence>
<feature type="transmembrane region" description="Helical" evidence="8">
    <location>
        <begin position="256"/>
        <end position="275"/>
    </location>
</feature>
<evidence type="ECO:0000256" key="4">
    <source>
        <dbReference type="ARBA" id="ARBA00022692"/>
    </source>
</evidence>
<keyword evidence="6 8" id="KW-1133">Transmembrane helix</keyword>
<dbReference type="Pfam" id="PF11984">
    <property type="entry name" value="DUF3485"/>
    <property type="match status" value="1"/>
</dbReference>
<dbReference type="InterPro" id="IPR013426">
    <property type="entry name" value="EpsH-like"/>
</dbReference>
<keyword evidence="11" id="KW-1185">Reference proteome</keyword>
<feature type="domain" description="Methanolan biosynthesis EpsI" evidence="9">
    <location>
        <begin position="305"/>
        <end position="491"/>
    </location>
</feature>
<dbReference type="GO" id="GO:0006508">
    <property type="term" value="P:proteolysis"/>
    <property type="evidence" value="ECO:0007669"/>
    <property type="project" value="UniProtKB-KW"/>
</dbReference>
<dbReference type="Proteomes" id="UP000256845">
    <property type="component" value="Unassembled WGS sequence"/>
</dbReference>
<dbReference type="Pfam" id="PF09721">
    <property type="entry name" value="Exosortase_EpsH"/>
    <property type="match status" value="1"/>
</dbReference>
<evidence type="ECO:0000256" key="6">
    <source>
        <dbReference type="ARBA" id="ARBA00022989"/>
    </source>
</evidence>
<dbReference type="NCBIfam" id="TIGR04178">
    <property type="entry name" value="exo_archaeo"/>
    <property type="match status" value="1"/>
</dbReference>
<feature type="transmembrane region" description="Helical" evidence="8">
    <location>
        <begin position="189"/>
        <end position="208"/>
    </location>
</feature>
<dbReference type="AlphaFoldDB" id="A0A3D9HLU1"/>
<dbReference type="EMBL" id="QRDW01000005">
    <property type="protein sequence ID" value="RED49866.1"/>
    <property type="molecule type" value="Genomic_DNA"/>
</dbReference>
<comment type="caution">
    <text evidence="10">The sequence shown here is derived from an EMBL/GenBank/DDBJ whole genome shotgun (WGS) entry which is preliminary data.</text>
</comment>
<keyword evidence="3" id="KW-0645">Protease</keyword>
<name>A0A3D9HLU1_9PROT</name>
<evidence type="ECO:0000256" key="8">
    <source>
        <dbReference type="SAM" id="Phobius"/>
    </source>
</evidence>
<dbReference type="RefSeq" id="WP_181905354.1">
    <property type="nucleotide sequence ID" value="NZ_QRDW01000005.1"/>
</dbReference>
<keyword evidence="2" id="KW-1003">Cell membrane</keyword>
<gene>
    <name evidence="10" type="ORF">DFP90_105238</name>
</gene>
<keyword evidence="4 8" id="KW-0812">Transmembrane</keyword>
<protein>
    <submittedName>
        <fullName evidence="10">Exosortase A</fullName>
    </submittedName>
</protein>
<feature type="transmembrane region" description="Helical" evidence="8">
    <location>
        <begin position="47"/>
        <end position="64"/>
    </location>
</feature>
<dbReference type="NCBIfam" id="TIGR02602">
    <property type="entry name" value="8TM_EpsH"/>
    <property type="match status" value="1"/>
</dbReference>
<dbReference type="InterPro" id="IPR014263">
    <property type="entry name" value="Methanolan_biosynth_EpsI"/>
</dbReference>
<evidence type="ECO:0000256" key="1">
    <source>
        <dbReference type="ARBA" id="ARBA00004651"/>
    </source>
</evidence>
<evidence type="ECO:0000256" key="7">
    <source>
        <dbReference type="ARBA" id="ARBA00023136"/>
    </source>
</evidence>
<dbReference type="InterPro" id="IPR019127">
    <property type="entry name" value="Exosortase"/>
</dbReference>
<sequence>MGKPVATQSFNGAAVLIASALTVLAVLLVLYGSTALAMVTIWSENSTYNYAFLIPLISLYLVFSDRHRLAGTRQRIEPFGILLCAGFGLGWLIADAADVDFGRQLTFIGLLQSGLFTLLGRGVSRQMMFPIMYLWLMPPMWDFLIPYLQLITLELSVPMIRMTGIPLFVNGFLMEVPSGLYRVAPECSGLNFLLAAAALSLLYGYMIYDSYRKRVICFFVSMLVAILANGIRVAVIVGFNHYGGQNIGIGGDHLTWGWGFFALVVLVMIWFGGLFKDPPVKPQDGIGAGILALPLSRTVVVAAMAALGVIALPSAYANYLKAQMEGDFHVNIGLPDQIGPAKGYGAPSDWSPQFATAHGTDLRRYELSEGPVDLYVAYYANQAPGREIINYNNTFYDRKLGKIAPDQVREVQVDGDNVKVIESHIASARGSRLVWHWYWTDGVYVERPVVAKLYQAKTTLLNGDRRTAFIALSTPVNDDLQTVRARLQALLSHGALIGPLLEGAIIVESGA</sequence>